<protein>
    <recommendedName>
        <fullName evidence="4">ABC transporter permease</fullName>
    </recommendedName>
</protein>
<feature type="transmembrane region" description="Helical" evidence="1">
    <location>
        <begin position="266"/>
        <end position="289"/>
    </location>
</feature>
<organism evidence="2 3">
    <name type="scientific">Canibacter oris</name>
    <dbReference type="NCBI Taxonomy" id="1365628"/>
    <lineage>
        <taxon>Bacteria</taxon>
        <taxon>Bacillati</taxon>
        <taxon>Actinomycetota</taxon>
        <taxon>Actinomycetes</taxon>
        <taxon>Micrococcales</taxon>
        <taxon>Microbacteriaceae</taxon>
        <taxon>Canibacter</taxon>
    </lineage>
</organism>
<evidence type="ECO:0000256" key="1">
    <source>
        <dbReference type="SAM" id="Phobius"/>
    </source>
</evidence>
<keyword evidence="1" id="KW-0812">Transmembrane</keyword>
<feature type="transmembrane region" description="Helical" evidence="1">
    <location>
        <begin position="180"/>
        <end position="200"/>
    </location>
</feature>
<comment type="caution">
    <text evidence="2">The sequence shown here is derived from an EMBL/GenBank/DDBJ whole genome shotgun (WGS) entry which is preliminary data.</text>
</comment>
<gene>
    <name evidence="2" type="ORF">F5897_000992</name>
</gene>
<sequence>MSRLTTARIIAWIASAVLALISLAAAFVYLQESDGYAPEFVTHGFQIKELTELGQPSDVISDINAAAAHGEANIYKPDIYFAAETVNFDYYLFAADSSGVYGSVVTGTFPAFGKKYPQRLLPAADIRKESILLGTYYVDGDLLETKKILDYLSERGITATLIVQPQSWLQYWISVVNTTWGGALFIATISLFVALLNLCSCRLTIPALRRAVGVSKTKITIYELGEIVAPLCLAVVMPGLLLTLYAVIFADGYRVRTIAVITLSQLIITLILATVFAFVVFVTVGAVASGRLLKGWQPLKAIAVSSALTIIISSFFVGSAANEVSAAYMRLVQSDKVNESLQSAPGLVRPAFSYSILAADNSLINAGMREIFRQLESEGSALVIQSDFAVENDNQEPESKLAVVNANFCRLFTNLPETLISELEESALQQDVAVAVFPQELSGADKDNVIKQINEWLEFQQSIKNPDVQHEAVKLIIQTYEADAIPTMVFDETFPTLLESPVLLAISANNLFLSDEFYANNGIYTDVTQLEQALENQDIRYAIAAFDDIAAESSLYLMNQKSQMVIAASGMLASLVMLVLGSIILTGAYFSSTVQAVFLKTITGNSFWVIHRTFILATATFVTAPLLWSTVFLRLPHLIALSGITVMTTVVISSTYVTLKIFSRTLNSAALEMS</sequence>
<accession>A0A840DG36</accession>
<dbReference type="RefSeq" id="WP_183304692.1">
    <property type="nucleotide sequence ID" value="NZ_JACIFD010000008.1"/>
</dbReference>
<evidence type="ECO:0008006" key="4">
    <source>
        <dbReference type="Google" id="ProtNLM"/>
    </source>
</evidence>
<evidence type="ECO:0000313" key="2">
    <source>
        <dbReference type="EMBL" id="MBB4071680.1"/>
    </source>
</evidence>
<dbReference type="AlphaFoldDB" id="A0A840DG36"/>
<feature type="transmembrane region" description="Helical" evidence="1">
    <location>
        <begin position="613"/>
        <end position="633"/>
    </location>
</feature>
<keyword evidence="1" id="KW-1133">Transmembrane helix</keyword>
<dbReference type="EMBL" id="JACIFD010000008">
    <property type="protein sequence ID" value="MBB4071680.1"/>
    <property type="molecule type" value="Genomic_DNA"/>
</dbReference>
<name>A0A840DG36_9MICO</name>
<reference evidence="2" key="1">
    <citation type="submission" date="2020-08" db="EMBL/GenBank/DDBJ databases">
        <title>Sequencing the genomes of 1000 actinobacteria strains.</title>
        <authorList>
            <person name="Klenk H.-P."/>
        </authorList>
    </citation>
    <scope>NUCLEOTIDE SEQUENCE [LARGE SCALE GENOMIC DNA]</scope>
    <source>
        <strain evidence="2">DSM 27064</strain>
    </source>
</reference>
<feature type="transmembrane region" description="Helical" evidence="1">
    <location>
        <begin position="564"/>
        <end position="592"/>
    </location>
</feature>
<keyword evidence="1" id="KW-0472">Membrane</keyword>
<feature type="transmembrane region" description="Helical" evidence="1">
    <location>
        <begin position="301"/>
        <end position="321"/>
    </location>
</feature>
<feature type="transmembrane region" description="Helical" evidence="1">
    <location>
        <begin position="639"/>
        <end position="659"/>
    </location>
</feature>
<proteinExistence type="predicted"/>
<feature type="transmembrane region" description="Helical" evidence="1">
    <location>
        <begin position="221"/>
        <end position="246"/>
    </location>
</feature>
<dbReference type="Proteomes" id="UP000571183">
    <property type="component" value="Unassembled WGS sequence"/>
</dbReference>
<evidence type="ECO:0000313" key="3">
    <source>
        <dbReference type="Proteomes" id="UP000571183"/>
    </source>
</evidence>
<keyword evidence="3" id="KW-1185">Reference proteome</keyword>